<evidence type="ECO:0000256" key="2">
    <source>
        <dbReference type="ARBA" id="ARBA00008766"/>
    </source>
</evidence>
<dbReference type="InterPro" id="IPR036005">
    <property type="entry name" value="Creatinase/aminopeptidase-like"/>
</dbReference>
<evidence type="ECO:0000259" key="6">
    <source>
        <dbReference type="Pfam" id="PF00557"/>
    </source>
</evidence>
<evidence type="ECO:0000313" key="9">
    <source>
        <dbReference type="Proteomes" id="UP000547209"/>
    </source>
</evidence>
<dbReference type="InterPro" id="IPR001131">
    <property type="entry name" value="Peptidase_M24B_aminopep-P_CS"/>
</dbReference>
<dbReference type="InterPro" id="IPR000994">
    <property type="entry name" value="Pept_M24"/>
</dbReference>
<evidence type="ECO:0000259" key="7">
    <source>
        <dbReference type="Pfam" id="PF01321"/>
    </source>
</evidence>
<keyword evidence="3 5" id="KW-0479">Metal-binding</keyword>
<dbReference type="Pfam" id="PF00557">
    <property type="entry name" value="Peptidase_M24"/>
    <property type="match status" value="1"/>
</dbReference>
<organism evidence="8 9">
    <name type="scientific">Cohnella nanjingensis</name>
    <dbReference type="NCBI Taxonomy" id="1387779"/>
    <lineage>
        <taxon>Bacteria</taxon>
        <taxon>Bacillati</taxon>
        <taxon>Bacillota</taxon>
        <taxon>Bacilli</taxon>
        <taxon>Bacillales</taxon>
        <taxon>Paenibacillaceae</taxon>
        <taxon>Cohnella</taxon>
    </lineage>
</organism>
<dbReference type="FunFam" id="3.90.230.10:FF:000014">
    <property type="entry name" value="Aminopeptidase P family protein"/>
    <property type="match status" value="1"/>
</dbReference>
<dbReference type="InterPro" id="IPR029149">
    <property type="entry name" value="Creatin/AminoP/Spt16_N"/>
</dbReference>
<dbReference type="EMBL" id="JACJVP010000067">
    <property type="protein sequence ID" value="MBB6675252.1"/>
    <property type="molecule type" value="Genomic_DNA"/>
</dbReference>
<comment type="caution">
    <text evidence="8">The sequence shown here is derived from an EMBL/GenBank/DDBJ whole genome shotgun (WGS) entry which is preliminary data.</text>
</comment>
<name>A0A7X0RX18_9BACL</name>
<evidence type="ECO:0000256" key="3">
    <source>
        <dbReference type="ARBA" id="ARBA00022723"/>
    </source>
</evidence>
<dbReference type="InterPro" id="IPR050659">
    <property type="entry name" value="Peptidase_M24B"/>
</dbReference>
<evidence type="ECO:0000256" key="5">
    <source>
        <dbReference type="RuleBase" id="RU000590"/>
    </source>
</evidence>
<dbReference type="Proteomes" id="UP000547209">
    <property type="component" value="Unassembled WGS sequence"/>
</dbReference>
<comment type="similarity">
    <text evidence="2 5">Belongs to the peptidase M24B family.</text>
</comment>
<evidence type="ECO:0000256" key="4">
    <source>
        <dbReference type="ARBA" id="ARBA00022801"/>
    </source>
</evidence>
<gene>
    <name evidence="8" type="ORF">H7C19_31795</name>
</gene>
<dbReference type="PROSITE" id="PS00491">
    <property type="entry name" value="PROLINE_PEPTIDASE"/>
    <property type="match status" value="1"/>
</dbReference>
<dbReference type="GO" id="GO:0046872">
    <property type="term" value="F:metal ion binding"/>
    <property type="evidence" value="ECO:0007669"/>
    <property type="project" value="UniProtKB-KW"/>
</dbReference>
<keyword evidence="4" id="KW-0378">Hydrolase</keyword>
<dbReference type="AlphaFoldDB" id="A0A7X0RX18"/>
<protein>
    <submittedName>
        <fullName evidence="8">Aminopeptidase P family protein</fullName>
    </submittedName>
</protein>
<dbReference type="SUPFAM" id="SSF55920">
    <property type="entry name" value="Creatinase/aminopeptidase"/>
    <property type="match status" value="1"/>
</dbReference>
<evidence type="ECO:0000256" key="1">
    <source>
        <dbReference type="ARBA" id="ARBA00001936"/>
    </source>
</evidence>
<dbReference type="InterPro" id="IPR000587">
    <property type="entry name" value="Creatinase_N"/>
</dbReference>
<sequence>MPNNRVQRLRGLLPALGGDAVLITNEVNRRYLTGFTGSSGVVLISGSEAALLTDFRYREQAPKQAIGFEIVEHAADVYATVAELLQKWGVKRLLFEDQHVTFASYTSIREKLAPVELVPAGTPVEQLRMVKDEGELAIIQQAADIADQAFTHILSHLKPGVTERQIALELEFFMRSLGASGTSFDTIVASGERSAMPHGVASDRVIGRDEFVTLDYGASYQGYVSDITRTVVVGRAGDKHREIYGIVLESQLYALERLKPGMTGREGDALTRDIITRYGYGDHFGHGTGHGIGMEIHEAPRLSRMASDTILTPGHVVTVEPGIYLPGFGGVRIEDDVVLTDAGIKILTHSPKELIVLD</sequence>
<dbReference type="PANTHER" id="PTHR46112">
    <property type="entry name" value="AMINOPEPTIDASE"/>
    <property type="match status" value="1"/>
</dbReference>
<keyword evidence="8" id="KW-0645">Protease</keyword>
<dbReference type="Gene3D" id="3.40.350.10">
    <property type="entry name" value="Creatinase/prolidase N-terminal domain"/>
    <property type="match status" value="1"/>
</dbReference>
<dbReference type="Gene3D" id="3.90.230.10">
    <property type="entry name" value="Creatinase/methionine aminopeptidase superfamily"/>
    <property type="match status" value="1"/>
</dbReference>
<feature type="domain" description="Creatinase N-terminal" evidence="7">
    <location>
        <begin position="5"/>
        <end position="130"/>
    </location>
</feature>
<evidence type="ECO:0000313" key="8">
    <source>
        <dbReference type="EMBL" id="MBB6675252.1"/>
    </source>
</evidence>
<dbReference type="PANTHER" id="PTHR46112:SF3">
    <property type="entry name" value="AMINOPEPTIDASE YPDF"/>
    <property type="match status" value="1"/>
</dbReference>
<dbReference type="CDD" id="cd01092">
    <property type="entry name" value="APP-like"/>
    <property type="match status" value="1"/>
</dbReference>
<keyword evidence="9" id="KW-1185">Reference proteome</keyword>
<proteinExistence type="inferred from homology"/>
<reference evidence="8 9" key="1">
    <citation type="submission" date="2020-08" db="EMBL/GenBank/DDBJ databases">
        <title>Cohnella phylogeny.</title>
        <authorList>
            <person name="Dunlap C."/>
        </authorList>
    </citation>
    <scope>NUCLEOTIDE SEQUENCE [LARGE SCALE GENOMIC DNA]</scope>
    <source>
        <strain evidence="8 9">DSM 28246</strain>
    </source>
</reference>
<accession>A0A7X0RX18</accession>
<dbReference type="RefSeq" id="WP_185673106.1">
    <property type="nucleotide sequence ID" value="NZ_JACJVP010000067.1"/>
</dbReference>
<dbReference type="GO" id="GO:0004177">
    <property type="term" value="F:aminopeptidase activity"/>
    <property type="evidence" value="ECO:0007669"/>
    <property type="project" value="UniProtKB-KW"/>
</dbReference>
<dbReference type="Pfam" id="PF01321">
    <property type="entry name" value="Creatinase_N"/>
    <property type="match status" value="1"/>
</dbReference>
<comment type="cofactor">
    <cofactor evidence="1">
        <name>Mn(2+)</name>
        <dbReference type="ChEBI" id="CHEBI:29035"/>
    </cofactor>
</comment>
<keyword evidence="8" id="KW-0031">Aminopeptidase</keyword>
<feature type="domain" description="Peptidase M24" evidence="6">
    <location>
        <begin position="138"/>
        <end position="341"/>
    </location>
</feature>